<feature type="chain" id="PRO_5046403539" evidence="1">
    <location>
        <begin position="21"/>
        <end position="145"/>
    </location>
</feature>
<keyword evidence="4" id="KW-1185">Reference proteome</keyword>
<reference evidence="3 4" key="1">
    <citation type="submission" date="2020-03" db="EMBL/GenBank/DDBJ databases">
        <title>Genomic Encyclopedia of Type Strains, Phase IV (KMG-IV): sequencing the most valuable type-strain genomes for metagenomic binning, comparative biology and taxonomic classification.</title>
        <authorList>
            <person name="Goeker M."/>
        </authorList>
    </citation>
    <scope>NUCLEOTIDE SEQUENCE [LARGE SCALE GENOMIC DNA]</scope>
    <source>
        <strain evidence="3 4">DSM 105096</strain>
    </source>
</reference>
<gene>
    <name evidence="3" type="ORF">GGR27_001849</name>
</gene>
<dbReference type="RefSeq" id="WP_168037099.1">
    <property type="nucleotide sequence ID" value="NZ_JAATJH010000002.1"/>
</dbReference>
<comment type="caution">
    <text evidence="3">The sequence shown here is derived from an EMBL/GenBank/DDBJ whole genome shotgun (WGS) entry which is preliminary data.</text>
</comment>
<name>A0ABX0XAT9_9BACT</name>
<feature type="domain" description="DUF2147" evidence="2">
    <location>
        <begin position="27"/>
        <end position="141"/>
    </location>
</feature>
<dbReference type="PANTHER" id="PTHR36919:SF3">
    <property type="entry name" value="BLL5882 PROTEIN"/>
    <property type="match status" value="1"/>
</dbReference>
<keyword evidence="1" id="KW-0732">Signal</keyword>
<evidence type="ECO:0000256" key="1">
    <source>
        <dbReference type="SAM" id="SignalP"/>
    </source>
</evidence>
<feature type="signal peptide" evidence="1">
    <location>
        <begin position="1"/>
        <end position="20"/>
    </location>
</feature>
<evidence type="ECO:0000259" key="2">
    <source>
        <dbReference type="Pfam" id="PF09917"/>
    </source>
</evidence>
<evidence type="ECO:0000313" key="3">
    <source>
        <dbReference type="EMBL" id="NJC26350.1"/>
    </source>
</evidence>
<evidence type="ECO:0000313" key="4">
    <source>
        <dbReference type="Proteomes" id="UP000770785"/>
    </source>
</evidence>
<dbReference type="Proteomes" id="UP000770785">
    <property type="component" value="Unassembled WGS sequence"/>
</dbReference>
<dbReference type="InterPro" id="IPR019223">
    <property type="entry name" value="DUF2147"/>
</dbReference>
<dbReference type="Pfam" id="PF09917">
    <property type="entry name" value="DUF2147"/>
    <property type="match status" value="1"/>
</dbReference>
<dbReference type="Gene3D" id="2.40.128.520">
    <property type="match status" value="1"/>
</dbReference>
<dbReference type="PANTHER" id="PTHR36919">
    <property type="entry name" value="BLR1215 PROTEIN"/>
    <property type="match status" value="1"/>
</dbReference>
<protein>
    <submittedName>
        <fullName evidence="3">Uncharacterized protein (DUF2147 family)</fullName>
    </submittedName>
</protein>
<proteinExistence type="predicted"/>
<dbReference type="EMBL" id="JAATJH010000002">
    <property type="protein sequence ID" value="NJC26350.1"/>
    <property type="molecule type" value="Genomic_DNA"/>
</dbReference>
<accession>A0ABX0XAT9</accession>
<sequence length="145" mass="16383">MVSRYFLLLLTPLLFTCVSAQTTSPEGRWATTDDETGEKQSIIEIYKVGDKYDGKIAEILTDKKDAICTECSGKLKGKPILGLVIVKDLVKDGDYWDGGTILDPRKGAEYKLSAWYESDPNVLYIRGKHWTGLYRTQTWQRVVGK</sequence>
<organism evidence="3 4">
    <name type="scientific">Neolewinella antarctica</name>
    <dbReference type="NCBI Taxonomy" id="442734"/>
    <lineage>
        <taxon>Bacteria</taxon>
        <taxon>Pseudomonadati</taxon>
        <taxon>Bacteroidota</taxon>
        <taxon>Saprospiria</taxon>
        <taxon>Saprospirales</taxon>
        <taxon>Lewinellaceae</taxon>
        <taxon>Neolewinella</taxon>
    </lineage>
</organism>